<keyword evidence="5" id="KW-0129">CBS domain</keyword>
<comment type="subcellular location">
    <subcellularLocation>
        <location evidence="1">Membrane</location>
        <topology evidence="1">Multi-pass membrane protein</topology>
    </subcellularLocation>
</comment>
<dbReference type="InterPro" id="IPR051280">
    <property type="entry name" value="Cl-channel/antiporter"/>
</dbReference>
<dbReference type="Gene3D" id="1.10.3080.10">
    <property type="entry name" value="Clc chloride channel"/>
    <property type="match status" value="1"/>
</dbReference>
<reference evidence="9" key="1">
    <citation type="submission" date="2023-10" db="EMBL/GenBank/DDBJ databases">
        <authorList>
            <person name="Chen Y."/>
            <person name="Shah S."/>
            <person name="Dougan E. K."/>
            <person name="Thang M."/>
            <person name="Chan C."/>
        </authorList>
    </citation>
    <scope>NUCLEOTIDE SEQUENCE [LARGE SCALE GENOMIC DNA]</scope>
</reference>
<evidence type="ECO:0000256" key="1">
    <source>
        <dbReference type="ARBA" id="ARBA00004141"/>
    </source>
</evidence>
<dbReference type="InterPro" id="IPR014743">
    <property type="entry name" value="Cl-channel_core"/>
</dbReference>
<dbReference type="PANTHER" id="PTHR11689">
    <property type="entry name" value="CHLORIDE CHANNEL PROTEIN CLC FAMILY MEMBER"/>
    <property type="match status" value="1"/>
</dbReference>
<feature type="compositionally biased region" description="Pro residues" evidence="7">
    <location>
        <begin position="664"/>
        <end position="677"/>
    </location>
</feature>
<feature type="transmembrane region" description="Helical" evidence="8">
    <location>
        <begin position="308"/>
        <end position="330"/>
    </location>
</feature>
<evidence type="ECO:0000313" key="9">
    <source>
        <dbReference type="EMBL" id="CAK0831712.1"/>
    </source>
</evidence>
<keyword evidence="10" id="KW-1185">Reference proteome</keyword>
<feature type="transmembrane region" description="Helical" evidence="8">
    <location>
        <begin position="351"/>
        <end position="370"/>
    </location>
</feature>
<dbReference type="Proteomes" id="UP001189429">
    <property type="component" value="Unassembled WGS sequence"/>
</dbReference>
<keyword evidence="4 8" id="KW-1133">Transmembrane helix</keyword>
<feature type="transmembrane region" description="Helical" evidence="8">
    <location>
        <begin position="527"/>
        <end position="552"/>
    </location>
</feature>
<dbReference type="InterPro" id="IPR001807">
    <property type="entry name" value="ClC"/>
</dbReference>
<feature type="transmembrane region" description="Helical" evidence="8">
    <location>
        <begin position="271"/>
        <end position="296"/>
    </location>
</feature>
<keyword evidence="6 8" id="KW-0472">Membrane</keyword>
<feature type="transmembrane region" description="Helical" evidence="8">
    <location>
        <begin position="558"/>
        <end position="576"/>
    </location>
</feature>
<evidence type="ECO:0000256" key="6">
    <source>
        <dbReference type="ARBA" id="ARBA00023136"/>
    </source>
</evidence>
<dbReference type="EMBL" id="CAUYUJ010011414">
    <property type="protein sequence ID" value="CAK0831712.1"/>
    <property type="molecule type" value="Genomic_DNA"/>
</dbReference>
<feature type="transmembrane region" description="Helical" evidence="8">
    <location>
        <begin position="108"/>
        <end position="130"/>
    </location>
</feature>
<sequence>MYGSSRPRARRPTAGGGDGPRWRPAGAPAAAGPAMDAPAGGDLGVPLGRAGGGGAGERPGPPEARRERSFVQSLWERRGSLSLSGIMETWALGPQTHRLPFRVMWGTNVLTALCVAGANFGMVLLVGALVDLKFSLMSSGFGHSAATGVLVLTVVSTAYAAVGVCLIQFIAPSCGGSGIPENKTYLNGGAMPGLFTTETLCVRIVTNILANAAGFPVGREGPLVTIGSNIAYKISRRLAKPFVRETVELCDQECTQVLLLDEQRMAHANRIACTVGGACAMTVIFNAPIGGLLYMFEEVTSVAWHLELTFRVFASTMCASLVSYGLVSLLGSDMAEFVIYVRGPTVKTWSWADVPVFMLVAALIGVVTSLHTRGMLAVAQIRQRQRATRQRWQPYATIAETCAYAALCALLSTAVSLLGTCTDKGQSGLEYVRLNCHSGTYNPVASLLVATSHSSVKLLFSGNNAGDISASASFLAFATYSTLNVGLAGLPVPGGAFTATMLMGAMLGRSIGSCVHELGYPGAVSGVYAVVGSAAMLCGFKQMTLASVLIVVECVNDLSLAPIVMLGVAISMAVNWKMNRRGHDEEAIARKGLPFLEGEPPHELDRTEARSLCDPTPAGTVLPPRASLQAVRLALGEAEARYFPIREPNEGPWVGISGAASPTPGEPSPSVTPPPASPRDVCMRPEGSFEGEGEATDGAGHGGGPFGRARASSPAAAWKASCRLPRAPCRRPTPRSPPGTTASCGRAALASSAARAGCRSGRSSWTPRPSPSWRTRWPLGCTPCSRRPGSGPRSWPPARGRCWASSRGKG</sequence>
<gene>
    <name evidence="9" type="ORF">PCOR1329_LOCUS29982</name>
</gene>
<evidence type="ECO:0000256" key="4">
    <source>
        <dbReference type="ARBA" id="ARBA00022989"/>
    </source>
</evidence>
<evidence type="ECO:0000256" key="3">
    <source>
        <dbReference type="ARBA" id="ARBA00022737"/>
    </source>
</evidence>
<keyword evidence="3" id="KW-0677">Repeat</keyword>
<feature type="transmembrane region" description="Helical" evidence="8">
    <location>
        <begin position="485"/>
        <end position="507"/>
    </location>
</feature>
<dbReference type="PRINTS" id="PR00762">
    <property type="entry name" value="CLCHANNEL"/>
</dbReference>
<feature type="region of interest" description="Disordered" evidence="7">
    <location>
        <begin position="1"/>
        <end position="68"/>
    </location>
</feature>
<accession>A0ABN9SIZ2</accession>
<organism evidence="9 10">
    <name type="scientific">Prorocentrum cordatum</name>
    <dbReference type="NCBI Taxonomy" id="2364126"/>
    <lineage>
        <taxon>Eukaryota</taxon>
        <taxon>Sar</taxon>
        <taxon>Alveolata</taxon>
        <taxon>Dinophyceae</taxon>
        <taxon>Prorocentrales</taxon>
        <taxon>Prorocentraceae</taxon>
        <taxon>Prorocentrum</taxon>
    </lineage>
</organism>
<evidence type="ECO:0008006" key="11">
    <source>
        <dbReference type="Google" id="ProtNLM"/>
    </source>
</evidence>
<dbReference type="Pfam" id="PF00654">
    <property type="entry name" value="Voltage_CLC"/>
    <property type="match status" value="1"/>
</dbReference>
<comment type="caution">
    <text evidence="9">The sequence shown here is derived from an EMBL/GenBank/DDBJ whole genome shotgun (WGS) entry which is preliminary data.</text>
</comment>
<feature type="compositionally biased region" description="Low complexity" evidence="7">
    <location>
        <begin position="738"/>
        <end position="801"/>
    </location>
</feature>
<feature type="region of interest" description="Disordered" evidence="7">
    <location>
        <begin position="726"/>
        <end position="810"/>
    </location>
</feature>
<evidence type="ECO:0000256" key="8">
    <source>
        <dbReference type="SAM" id="Phobius"/>
    </source>
</evidence>
<evidence type="ECO:0000256" key="7">
    <source>
        <dbReference type="SAM" id="MobiDB-lite"/>
    </source>
</evidence>
<feature type="transmembrane region" description="Helical" evidence="8">
    <location>
        <begin position="150"/>
        <end position="171"/>
    </location>
</feature>
<evidence type="ECO:0000256" key="5">
    <source>
        <dbReference type="ARBA" id="ARBA00023122"/>
    </source>
</evidence>
<evidence type="ECO:0000256" key="2">
    <source>
        <dbReference type="ARBA" id="ARBA00022692"/>
    </source>
</evidence>
<keyword evidence="2 8" id="KW-0812">Transmembrane</keyword>
<dbReference type="SUPFAM" id="SSF81340">
    <property type="entry name" value="Clc chloride channel"/>
    <property type="match status" value="1"/>
</dbReference>
<name>A0ABN9SIZ2_9DINO</name>
<feature type="region of interest" description="Disordered" evidence="7">
    <location>
        <begin position="651"/>
        <end position="712"/>
    </location>
</feature>
<proteinExistence type="predicted"/>
<evidence type="ECO:0000313" key="10">
    <source>
        <dbReference type="Proteomes" id="UP001189429"/>
    </source>
</evidence>
<feature type="compositionally biased region" description="Low complexity" evidence="7">
    <location>
        <begin position="22"/>
        <end position="40"/>
    </location>
</feature>
<protein>
    <recommendedName>
        <fullName evidence="11">Chloride channel protein</fullName>
    </recommendedName>
</protein>